<evidence type="ECO:0000313" key="11">
    <source>
        <dbReference type="EMBL" id="KAB1979251.1"/>
    </source>
</evidence>
<organism evidence="11 12">
    <name type="scientific">Streptomyces triticiradicis</name>
    <dbReference type="NCBI Taxonomy" id="2651189"/>
    <lineage>
        <taxon>Bacteria</taxon>
        <taxon>Bacillati</taxon>
        <taxon>Actinomycetota</taxon>
        <taxon>Actinomycetes</taxon>
        <taxon>Kitasatosporales</taxon>
        <taxon>Streptomycetaceae</taxon>
        <taxon>Streptomyces</taxon>
    </lineage>
</organism>
<keyword evidence="12" id="KW-1185">Reference proteome</keyword>
<dbReference type="EMBL" id="WBKG01000043">
    <property type="protein sequence ID" value="KAB1979251.1"/>
    <property type="molecule type" value="Genomic_DNA"/>
</dbReference>
<evidence type="ECO:0000259" key="10">
    <source>
        <dbReference type="Pfam" id="PF01555"/>
    </source>
</evidence>
<dbReference type="AlphaFoldDB" id="A0A7J5D5Z1"/>
<evidence type="ECO:0000256" key="2">
    <source>
        <dbReference type="ARBA" id="ARBA00022603"/>
    </source>
</evidence>
<dbReference type="PRINTS" id="PR00508">
    <property type="entry name" value="S21N4MTFRASE"/>
</dbReference>
<feature type="compositionally biased region" description="Low complexity" evidence="9">
    <location>
        <begin position="200"/>
        <end position="210"/>
    </location>
</feature>
<proteinExistence type="inferred from homology"/>
<gene>
    <name evidence="11" type="ORF">F8144_36415</name>
</gene>
<dbReference type="GO" id="GO:0005737">
    <property type="term" value="C:cytoplasm"/>
    <property type="evidence" value="ECO:0007669"/>
    <property type="project" value="TreeGrafter"/>
</dbReference>
<dbReference type="EC" id="2.1.1.-" evidence="8"/>
<reference evidence="11 12" key="1">
    <citation type="submission" date="2019-09" db="EMBL/GenBank/DDBJ databases">
        <title>Isolation and identification of active actinomycetes.</title>
        <authorList>
            <person name="Yu Z."/>
            <person name="Han C."/>
            <person name="Yu B."/>
        </authorList>
    </citation>
    <scope>NUCLEOTIDE SEQUENCE [LARGE SCALE GENOMIC DNA]</scope>
    <source>
        <strain evidence="11 12">NEAU-H2</strain>
    </source>
</reference>
<feature type="region of interest" description="Disordered" evidence="9">
    <location>
        <begin position="95"/>
        <end position="119"/>
    </location>
</feature>
<dbReference type="PROSITE" id="PS00093">
    <property type="entry name" value="N4_MTASE"/>
    <property type="match status" value="1"/>
</dbReference>
<evidence type="ECO:0000256" key="4">
    <source>
        <dbReference type="ARBA" id="ARBA00022691"/>
    </source>
</evidence>
<feature type="domain" description="DNA methylase N-4/N-6" evidence="10">
    <location>
        <begin position="32"/>
        <end position="308"/>
    </location>
</feature>
<dbReference type="GO" id="GO:0008170">
    <property type="term" value="F:N-methyltransferase activity"/>
    <property type="evidence" value="ECO:0007669"/>
    <property type="project" value="InterPro"/>
</dbReference>
<feature type="compositionally biased region" description="Polar residues" evidence="9">
    <location>
        <begin position="102"/>
        <end position="112"/>
    </location>
</feature>
<dbReference type="PANTHER" id="PTHR13370:SF3">
    <property type="entry name" value="TRNA (GUANINE(10)-N2)-METHYLTRANSFERASE HOMOLOG"/>
    <property type="match status" value="1"/>
</dbReference>
<keyword evidence="6" id="KW-0238">DNA-binding</keyword>
<dbReference type="Gene3D" id="3.40.50.150">
    <property type="entry name" value="Vaccinia Virus protein VP39"/>
    <property type="match status" value="1"/>
</dbReference>
<evidence type="ECO:0000313" key="12">
    <source>
        <dbReference type="Proteomes" id="UP000442990"/>
    </source>
</evidence>
<dbReference type="GO" id="GO:0009307">
    <property type="term" value="P:DNA restriction-modification system"/>
    <property type="evidence" value="ECO:0007669"/>
    <property type="project" value="UniProtKB-KW"/>
</dbReference>
<dbReference type="SUPFAM" id="SSF53335">
    <property type="entry name" value="S-adenosyl-L-methionine-dependent methyltransferases"/>
    <property type="match status" value="1"/>
</dbReference>
<dbReference type="Proteomes" id="UP000442990">
    <property type="component" value="Unassembled WGS sequence"/>
</dbReference>
<sequence length="320" mass="35162">MTSPPPYYRDEQVTLLLGDALEQLRILPDAAVDCIVTSPPYFGLRDYGTEGQYGLEATPAEYVETMRRLFAEARRVLADDGTLWLNIGDSYVAGPPGKRRSSGLQGRSQAITTPEGLGDKTRCGIPEKNLMMIPVRVALALQDDGWLLRNDIIWSRPNAMPESVGDRMSTRYEHVFLFAKRPRYWFDLDAIREPHKAPGRRAGAGAFTGRNVNHPRTGTGEYTGLHPKGRNPGDVWEIATQPNRSGATVHFAMFPIDLPLRCIKAGCKPGGTVLDPFSGSGTTGAAARQLGRKYVGIDLNPAYHDLARDRFAQGVLDLPA</sequence>
<evidence type="ECO:0000256" key="6">
    <source>
        <dbReference type="ARBA" id="ARBA00023125"/>
    </source>
</evidence>
<evidence type="ECO:0000256" key="8">
    <source>
        <dbReference type="RuleBase" id="RU362026"/>
    </source>
</evidence>
<feature type="region of interest" description="Disordered" evidence="9">
    <location>
        <begin position="197"/>
        <end position="227"/>
    </location>
</feature>
<keyword evidence="5" id="KW-0680">Restriction system</keyword>
<dbReference type="RefSeq" id="WP_151473701.1">
    <property type="nucleotide sequence ID" value="NZ_WBKG01000043.1"/>
</dbReference>
<comment type="catalytic activity">
    <reaction evidence="7">
        <text>a 2'-deoxycytidine in DNA + S-adenosyl-L-methionine = an N(4)-methyl-2'-deoxycytidine in DNA + S-adenosyl-L-homocysteine + H(+)</text>
        <dbReference type="Rhea" id="RHEA:16857"/>
        <dbReference type="Rhea" id="RHEA-COMP:11369"/>
        <dbReference type="Rhea" id="RHEA-COMP:13674"/>
        <dbReference type="ChEBI" id="CHEBI:15378"/>
        <dbReference type="ChEBI" id="CHEBI:57856"/>
        <dbReference type="ChEBI" id="CHEBI:59789"/>
        <dbReference type="ChEBI" id="CHEBI:85452"/>
        <dbReference type="ChEBI" id="CHEBI:137933"/>
        <dbReference type="EC" id="2.1.1.113"/>
    </reaction>
</comment>
<evidence type="ECO:0000256" key="9">
    <source>
        <dbReference type="SAM" id="MobiDB-lite"/>
    </source>
</evidence>
<dbReference type="Pfam" id="PF01555">
    <property type="entry name" value="N6_N4_Mtase"/>
    <property type="match status" value="1"/>
</dbReference>
<keyword evidence="2 11" id="KW-0489">Methyltransferase</keyword>
<evidence type="ECO:0000256" key="7">
    <source>
        <dbReference type="ARBA" id="ARBA00049120"/>
    </source>
</evidence>
<comment type="caution">
    <text evidence="11">The sequence shown here is derived from an EMBL/GenBank/DDBJ whole genome shotgun (WGS) entry which is preliminary data.</text>
</comment>
<comment type="similarity">
    <text evidence="1">Belongs to the N(4)/N(6)-methyltransferase family. N(4) subfamily.</text>
</comment>
<keyword evidence="3 11" id="KW-0808">Transferase</keyword>
<dbReference type="InterPro" id="IPR002941">
    <property type="entry name" value="DNA_methylase_N4/N6"/>
</dbReference>
<evidence type="ECO:0000256" key="3">
    <source>
        <dbReference type="ARBA" id="ARBA00022679"/>
    </source>
</evidence>
<dbReference type="GO" id="GO:0015667">
    <property type="term" value="F:site-specific DNA-methyltransferase (cytosine-N4-specific) activity"/>
    <property type="evidence" value="ECO:0007669"/>
    <property type="project" value="UniProtKB-EC"/>
</dbReference>
<dbReference type="InterPro" id="IPR001091">
    <property type="entry name" value="RM_Methyltransferase"/>
</dbReference>
<dbReference type="InterPro" id="IPR029063">
    <property type="entry name" value="SAM-dependent_MTases_sf"/>
</dbReference>
<evidence type="ECO:0000256" key="5">
    <source>
        <dbReference type="ARBA" id="ARBA00022747"/>
    </source>
</evidence>
<dbReference type="GO" id="GO:0032259">
    <property type="term" value="P:methylation"/>
    <property type="evidence" value="ECO:0007669"/>
    <property type="project" value="UniProtKB-KW"/>
</dbReference>
<accession>A0A7J5D5Z1</accession>
<name>A0A7J5D5Z1_9ACTN</name>
<dbReference type="InterPro" id="IPR017985">
    <property type="entry name" value="MeTrfase_CN4_CS"/>
</dbReference>
<protein>
    <recommendedName>
        <fullName evidence="8">Methyltransferase</fullName>
        <ecNumber evidence="8">2.1.1.-</ecNumber>
    </recommendedName>
</protein>
<dbReference type="GO" id="GO:0003677">
    <property type="term" value="F:DNA binding"/>
    <property type="evidence" value="ECO:0007669"/>
    <property type="project" value="UniProtKB-KW"/>
</dbReference>
<evidence type="ECO:0000256" key="1">
    <source>
        <dbReference type="ARBA" id="ARBA00010203"/>
    </source>
</evidence>
<keyword evidence="4" id="KW-0949">S-adenosyl-L-methionine</keyword>
<dbReference type="PANTHER" id="PTHR13370">
    <property type="entry name" value="RNA METHYLASE-RELATED"/>
    <property type="match status" value="1"/>
</dbReference>